<dbReference type="PANTHER" id="PTHR35809:SF1">
    <property type="entry name" value="ARCHAETIDYLSERINE DECARBOXYLASE PROENZYME-RELATED"/>
    <property type="match status" value="1"/>
</dbReference>
<keyword evidence="5 11" id="KW-0472">Membrane</keyword>
<keyword evidence="1 11" id="KW-1003">Cell membrane</keyword>
<dbReference type="NCBIfam" id="NF003685">
    <property type="entry name" value="PRK05305.2-5"/>
    <property type="match status" value="1"/>
</dbReference>
<dbReference type="EMBL" id="CP060139">
    <property type="protein sequence ID" value="QNR24940.1"/>
    <property type="molecule type" value="Genomic_DNA"/>
</dbReference>
<comment type="catalytic activity">
    <reaction evidence="11">
        <text>a 1,2-diacyl-sn-glycero-3-phospho-L-serine + H(+) = a 1,2-diacyl-sn-glycero-3-phosphoethanolamine + CO2</text>
        <dbReference type="Rhea" id="RHEA:20828"/>
        <dbReference type="ChEBI" id="CHEBI:15378"/>
        <dbReference type="ChEBI" id="CHEBI:16526"/>
        <dbReference type="ChEBI" id="CHEBI:57262"/>
        <dbReference type="ChEBI" id="CHEBI:64612"/>
        <dbReference type="EC" id="4.1.1.65"/>
    </reaction>
</comment>
<dbReference type="GO" id="GO:0006646">
    <property type="term" value="P:phosphatidylethanolamine biosynthetic process"/>
    <property type="evidence" value="ECO:0007669"/>
    <property type="project" value="UniProtKB-UniRule"/>
</dbReference>
<dbReference type="Pfam" id="PF02666">
    <property type="entry name" value="PS_Dcarbxylase"/>
    <property type="match status" value="1"/>
</dbReference>
<evidence type="ECO:0000313" key="14">
    <source>
        <dbReference type="Proteomes" id="UP000516305"/>
    </source>
</evidence>
<reference evidence="13 14" key="1">
    <citation type="submission" date="2020-08" db="EMBL/GenBank/DDBJ databases">
        <title>Croceimicrobium hydrocarbonivorans gen. nov., sp. nov., a novel marine bacterium isolated from a bacterial consortium that degrades polyethylene terephthalate.</title>
        <authorList>
            <person name="Liu R."/>
        </authorList>
    </citation>
    <scope>NUCLEOTIDE SEQUENCE [LARGE SCALE GENOMIC DNA]</scope>
    <source>
        <strain evidence="13 14">A20-9</strain>
    </source>
</reference>
<keyword evidence="3 11" id="KW-0210">Decarboxylase</keyword>
<dbReference type="Proteomes" id="UP000516305">
    <property type="component" value="Chromosome"/>
</dbReference>
<comment type="pathway">
    <text evidence="11">Phospholipid metabolism; phosphatidylethanolamine biosynthesis; phosphatidylethanolamine from CDP-diacylglycerol: step 2/2.</text>
</comment>
<keyword evidence="12" id="KW-0812">Transmembrane</keyword>
<keyword evidence="14" id="KW-1185">Reference proteome</keyword>
<proteinExistence type="inferred from homology"/>
<evidence type="ECO:0000256" key="12">
    <source>
        <dbReference type="SAM" id="Phobius"/>
    </source>
</evidence>
<dbReference type="AlphaFoldDB" id="A0A7H0VGU2"/>
<evidence type="ECO:0000313" key="13">
    <source>
        <dbReference type="EMBL" id="QNR24940.1"/>
    </source>
</evidence>
<evidence type="ECO:0000256" key="11">
    <source>
        <dbReference type="HAMAP-Rule" id="MF_00664"/>
    </source>
</evidence>
<comment type="cofactor">
    <cofactor evidence="11">
        <name>pyruvate</name>
        <dbReference type="ChEBI" id="CHEBI:15361"/>
    </cofactor>
    <text evidence="11">Binds 1 pyruvoyl group covalently per subunit.</text>
</comment>
<evidence type="ECO:0000256" key="6">
    <source>
        <dbReference type="ARBA" id="ARBA00023145"/>
    </source>
</evidence>
<comment type="PTM">
    <text evidence="11">Is synthesized initially as an inactive proenzyme. Formation of the active enzyme involves a self-maturation process in which the active site pyruvoyl group is generated from an internal serine residue via an autocatalytic post-translational modification. Two non-identical subunits are generated from the proenzyme in this reaction, and the pyruvate is formed at the N-terminus of the alpha chain, which is derived from the carboxyl end of the proenzyme. The post-translation cleavage follows an unusual pathway, termed non-hydrolytic serinolysis, in which the side chain hydroxyl group of the serine supplies its oxygen atom to form the C-terminus of the beta chain, while the remainder of the serine residue undergoes an oxidative deamination to produce ammonia and the pyruvoyl prosthetic group on the alpha chain.</text>
</comment>
<evidence type="ECO:0000256" key="4">
    <source>
        <dbReference type="ARBA" id="ARBA00023098"/>
    </source>
</evidence>
<evidence type="ECO:0000256" key="10">
    <source>
        <dbReference type="ARBA" id="ARBA00023317"/>
    </source>
</evidence>
<dbReference type="KEGG" id="chyd:H4K34_03610"/>
<dbReference type="InterPro" id="IPR033175">
    <property type="entry name" value="PSD-A"/>
</dbReference>
<keyword evidence="12" id="KW-1133">Transmembrane helix</keyword>
<dbReference type="UniPathway" id="UPA00558">
    <property type="reaction ID" value="UER00616"/>
</dbReference>
<feature type="chain" id="PRO_5029064298" description="Phosphatidylserine decarboxylase alpha chain" evidence="11">
    <location>
        <begin position="188"/>
        <end position="219"/>
    </location>
</feature>
<keyword evidence="7 11" id="KW-0594">Phospholipid biosynthesis</keyword>
<keyword evidence="6 11" id="KW-0865">Zymogen</keyword>
<dbReference type="NCBIfam" id="NF003678">
    <property type="entry name" value="PRK05305.1-2"/>
    <property type="match status" value="1"/>
</dbReference>
<name>A0A7H0VGU2_9FLAO</name>
<protein>
    <recommendedName>
        <fullName evidence="11">Phosphatidylserine decarboxylase proenzyme</fullName>
        <ecNumber evidence="11">4.1.1.65</ecNumber>
    </recommendedName>
    <component>
        <recommendedName>
            <fullName evidence="11">Phosphatidylserine decarboxylase alpha chain</fullName>
        </recommendedName>
    </component>
    <component>
        <recommendedName>
            <fullName evidence="11">Phosphatidylserine decarboxylase beta chain</fullName>
        </recommendedName>
    </component>
</protein>
<gene>
    <name evidence="11" type="primary">psd</name>
    <name evidence="13" type="ORF">H4K34_03610</name>
</gene>
<evidence type="ECO:0000256" key="9">
    <source>
        <dbReference type="ARBA" id="ARBA00023264"/>
    </source>
</evidence>
<feature type="transmembrane region" description="Helical" evidence="12">
    <location>
        <begin position="12"/>
        <end position="29"/>
    </location>
</feature>
<evidence type="ECO:0000256" key="5">
    <source>
        <dbReference type="ARBA" id="ARBA00023136"/>
    </source>
</evidence>
<evidence type="ECO:0000256" key="3">
    <source>
        <dbReference type="ARBA" id="ARBA00022793"/>
    </source>
</evidence>
<feature type="active site" description="Schiff-base intermediate with substrate; via pyruvic acid" evidence="11">
    <location>
        <position position="188"/>
    </location>
</feature>
<accession>A0A7H0VGU2</accession>
<comment type="subcellular location">
    <subcellularLocation>
        <location evidence="11">Cell membrane</location>
        <topology evidence="11">Peripheral membrane protein</topology>
    </subcellularLocation>
</comment>
<comment type="similarity">
    <text evidence="11">Belongs to the phosphatidylserine decarboxylase family. PSD-A subfamily.</text>
</comment>
<sequence length="219" mass="24590">MIRIHHEGFRILLQTLVILGLINFLVIWLSDMEWLENSVLFLSLVVYILVLQFFRNPKRFPPQGDDIVIAPADGKIVAIEEIEEPEYFKKKMLQISIFMSPLNVHVNRYPVPGTVKYSQYHAGAYLVAWHPKSSTLNERTAVVVENPSGVEVMHKQIAGAVARRIINYAKVGSKAIQGADCGFIRFGSRVDIVLPLDANILVKVGDKARGGEQILAELK</sequence>
<dbReference type="GO" id="GO:0005886">
    <property type="term" value="C:plasma membrane"/>
    <property type="evidence" value="ECO:0007669"/>
    <property type="project" value="UniProtKB-SubCell"/>
</dbReference>
<keyword evidence="8 11" id="KW-0456">Lyase</keyword>
<dbReference type="PANTHER" id="PTHR35809">
    <property type="entry name" value="ARCHAETIDYLSERINE DECARBOXYLASE PROENZYME-RELATED"/>
    <property type="match status" value="1"/>
</dbReference>
<keyword evidence="10 11" id="KW-0670">Pyruvate</keyword>
<organism evidence="13 14">
    <name type="scientific">Croceimicrobium hydrocarbonivorans</name>
    <dbReference type="NCBI Taxonomy" id="2761580"/>
    <lineage>
        <taxon>Bacteria</taxon>
        <taxon>Pseudomonadati</taxon>
        <taxon>Bacteroidota</taxon>
        <taxon>Flavobacteriia</taxon>
        <taxon>Flavobacteriales</taxon>
        <taxon>Owenweeksiaceae</taxon>
        <taxon>Croceimicrobium</taxon>
    </lineage>
</organism>
<evidence type="ECO:0000256" key="8">
    <source>
        <dbReference type="ARBA" id="ARBA00023239"/>
    </source>
</evidence>
<feature type="transmembrane region" description="Helical" evidence="12">
    <location>
        <begin position="35"/>
        <end position="54"/>
    </location>
</feature>
<evidence type="ECO:0000256" key="1">
    <source>
        <dbReference type="ARBA" id="ARBA00022475"/>
    </source>
</evidence>
<comment type="function">
    <text evidence="11">Catalyzes the formation of phosphatidylethanolamine (PtdEtn) from phosphatidylserine (PtdSer).</text>
</comment>
<feature type="modified residue" description="Pyruvic acid (Ser); by autocatalysis" evidence="11">
    <location>
        <position position="188"/>
    </location>
</feature>
<dbReference type="HAMAP" id="MF_00664">
    <property type="entry name" value="PS_decarb_PSD_A"/>
    <property type="match status" value="1"/>
</dbReference>
<dbReference type="GO" id="GO:0004609">
    <property type="term" value="F:phosphatidylserine decarboxylase activity"/>
    <property type="evidence" value="ECO:0007669"/>
    <property type="project" value="UniProtKB-UniRule"/>
</dbReference>
<dbReference type="EC" id="4.1.1.65" evidence="11"/>
<comment type="subunit">
    <text evidence="11">Heterodimer of a large membrane-associated beta subunit and a small pyruvoyl-containing alpha subunit.</text>
</comment>
<evidence type="ECO:0000256" key="7">
    <source>
        <dbReference type="ARBA" id="ARBA00023209"/>
    </source>
</evidence>
<dbReference type="RefSeq" id="WP_210759467.1">
    <property type="nucleotide sequence ID" value="NZ_CP060139.1"/>
</dbReference>
<evidence type="ECO:0000256" key="2">
    <source>
        <dbReference type="ARBA" id="ARBA00022516"/>
    </source>
</evidence>
<feature type="site" description="Cleavage (non-hydrolytic); by autocatalysis" evidence="11">
    <location>
        <begin position="187"/>
        <end position="188"/>
    </location>
</feature>
<keyword evidence="4 11" id="KW-0443">Lipid metabolism</keyword>
<feature type="chain" id="PRO_5029064295" description="Phosphatidylserine decarboxylase beta chain" evidence="11">
    <location>
        <begin position="1"/>
        <end position="187"/>
    </location>
</feature>
<dbReference type="InterPro" id="IPR003817">
    <property type="entry name" value="PS_Dcarbxylase"/>
</dbReference>
<keyword evidence="9 11" id="KW-1208">Phospholipid metabolism</keyword>
<keyword evidence="2 11" id="KW-0444">Lipid biosynthesis</keyword>